<dbReference type="AlphaFoldDB" id="A0A813DXM4"/>
<reference evidence="1" key="1">
    <citation type="submission" date="2021-02" db="EMBL/GenBank/DDBJ databases">
        <authorList>
            <person name="Dougan E. K."/>
            <person name="Rhodes N."/>
            <person name="Thang M."/>
            <person name="Chan C."/>
        </authorList>
    </citation>
    <scope>NUCLEOTIDE SEQUENCE</scope>
</reference>
<keyword evidence="2" id="KW-1185">Reference proteome</keyword>
<organism evidence="1 2">
    <name type="scientific">Polarella glacialis</name>
    <name type="common">Dinoflagellate</name>
    <dbReference type="NCBI Taxonomy" id="89957"/>
    <lineage>
        <taxon>Eukaryota</taxon>
        <taxon>Sar</taxon>
        <taxon>Alveolata</taxon>
        <taxon>Dinophyceae</taxon>
        <taxon>Suessiales</taxon>
        <taxon>Suessiaceae</taxon>
        <taxon>Polarella</taxon>
    </lineage>
</organism>
<dbReference type="OrthoDB" id="435212at2759"/>
<protein>
    <submittedName>
        <fullName evidence="1">Uncharacterized protein</fullName>
    </submittedName>
</protein>
<sequence length="274" mass="28654">MRLCLVENRVWCSLYAVVPSISHFGSSSFGNCWLFRVIRSVVLSQTPFTMMNAAMMLLLFVSVPLTLAEDAALPDALKSAEDKEESNNFASYKDEDEVVAEEGSEESVQLAEVDESQFSVEDEVLSAGNSGLLNSEQGISADIFSRRRVSTTPTAAPATGSLCCQCVNGKYAWSASGACSPCGGKVSKKVRAPAQCQKGAPGLNNKACASQCRNILSGGSTTGSPTSPCNAATSGTCKFSGCAKSRGPTQCVKGKCVCKAGSCSDGKMCKAAVR</sequence>
<proteinExistence type="predicted"/>
<dbReference type="EMBL" id="CAJNNV010004257">
    <property type="protein sequence ID" value="CAE8590427.1"/>
    <property type="molecule type" value="Genomic_DNA"/>
</dbReference>
<evidence type="ECO:0000313" key="2">
    <source>
        <dbReference type="Proteomes" id="UP000654075"/>
    </source>
</evidence>
<accession>A0A813DXM4</accession>
<dbReference type="InterPro" id="IPR009030">
    <property type="entry name" value="Growth_fac_rcpt_cys_sf"/>
</dbReference>
<evidence type="ECO:0000313" key="1">
    <source>
        <dbReference type="EMBL" id="CAE8590427.1"/>
    </source>
</evidence>
<gene>
    <name evidence="1" type="ORF">PGLA1383_LOCUS9149</name>
</gene>
<comment type="caution">
    <text evidence="1">The sequence shown here is derived from an EMBL/GenBank/DDBJ whole genome shotgun (WGS) entry which is preliminary data.</text>
</comment>
<dbReference type="Proteomes" id="UP000654075">
    <property type="component" value="Unassembled WGS sequence"/>
</dbReference>
<name>A0A813DXM4_POLGL</name>
<dbReference type="SUPFAM" id="SSF57184">
    <property type="entry name" value="Growth factor receptor domain"/>
    <property type="match status" value="1"/>
</dbReference>